<accession>A0A6B8VWQ8</accession>
<organism evidence="4 5">
    <name type="scientific">Corynebacterium comes</name>
    <dbReference type="NCBI Taxonomy" id="2675218"/>
    <lineage>
        <taxon>Bacteria</taxon>
        <taxon>Bacillati</taxon>
        <taxon>Actinomycetota</taxon>
        <taxon>Actinomycetes</taxon>
        <taxon>Mycobacteriales</taxon>
        <taxon>Corynebacteriaceae</taxon>
        <taxon>Corynebacterium</taxon>
    </lineage>
</organism>
<dbReference type="InterPro" id="IPR042183">
    <property type="entry name" value="MmgE/PrpD_sf_1"/>
</dbReference>
<dbReference type="Pfam" id="PF03972">
    <property type="entry name" value="MmgE_PrpD_N"/>
    <property type="match status" value="1"/>
</dbReference>
<dbReference type="InterPro" id="IPR045337">
    <property type="entry name" value="MmgE_PrpD_C"/>
</dbReference>
<name>A0A6B8VWQ8_9CORY</name>
<keyword evidence="5" id="KW-1185">Reference proteome</keyword>
<evidence type="ECO:0000259" key="3">
    <source>
        <dbReference type="Pfam" id="PF19305"/>
    </source>
</evidence>
<dbReference type="InterPro" id="IPR045336">
    <property type="entry name" value="MmgE_PrpD_N"/>
</dbReference>
<gene>
    <name evidence="4" type="ORF">CETAM_04380</name>
</gene>
<dbReference type="GO" id="GO:0016829">
    <property type="term" value="F:lyase activity"/>
    <property type="evidence" value="ECO:0007669"/>
    <property type="project" value="InterPro"/>
</dbReference>
<evidence type="ECO:0000313" key="4">
    <source>
        <dbReference type="EMBL" id="QGU04147.1"/>
    </source>
</evidence>
<comment type="similarity">
    <text evidence="1">Belongs to the PrpD family.</text>
</comment>
<feature type="domain" description="MmgE/PrpD N-terminal" evidence="2">
    <location>
        <begin position="21"/>
        <end position="245"/>
    </location>
</feature>
<dbReference type="RefSeq" id="WP_156227313.1">
    <property type="nucleotide sequence ID" value="NZ_CP046453.1"/>
</dbReference>
<dbReference type="PANTHER" id="PTHR16943:SF8">
    <property type="entry name" value="2-METHYLCITRATE DEHYDRATASE"/>
    <property type="match status" value="1"/>
</dbReference>
<feature type="domain" description="MmgE/PrpD C-terminal" evidence="3">
    <location>
        <begin position="269"/>
        <end position="424"/>
    </location>
</feature>
<dbReference type="KEGG" id="ccoe:CETAM_04380"/>
<protein>
    <submittedName>
        <fullName evidence="4">MmgE/PrpD family protein</fullName>
    </submittedName>
</protein>
<evidence type="ECO:0000256" key="1">
    <source>
        <dbReference type="ARBA" id="ARBA00006174"/>
    </source>
</evidence>
<dbReference type="InterPro" id="IPR042188">
    <property type="entry name" value="MmgE/PrpD_sf_2"/>
</dbReference>
<dbReference type="SUPFAM" id="SSF103378">
    <property type="entry name" value="2-methylcitrate dehydratase PrpD"/>
    <property type="match status" value="1"/>
</dbReference>
<dbReference type="PANTHER" id="PTHR16943">
    <property type="entry name" value="2-METHYLCITRATE DEHYDRATASE-RELATED"/>
    <property type="match status" value="1"/>
</dbReference>
<evidence type="ECO:0000259" key="2">
    <source>
        <dbReference type="Pfam" id="PF03972"/>
    </source>
</evidence>
<dbReference type="InterPro" id="IPR036148">
    <property type="entry name" value="MmgE/PrpD_sf"/>
</dbReference>
<dbReference type="InterPro" id="IPR005656">
    <property type="entry name" value="MmgE_PrpD"/>
</dbReference>
<dbReference type="Gene3D" id="3.30.1330.120">
    <property type="entry name" value="2-methylcitrate dehydratase PrpD"/>
    <property type="match status" value="1"/>
</dbReference>
<evidence type="ECO:0000313" key="5">
    <source>
        <dbReference type="Proteomes" id="UP000425178"/>
    </source>
</evidence>
<dbReference type="AlphaFoldDB" id="A0A6B8VWQ8"/>
<dbReference type="Proteomes" id="UP000425178">
    <property type="component" value="Chromosome"/>
</dbReference>
<sequence>MITSAEQQHLDASLRLLIERCRSLTIDDLNSRAIITARHSLLDWFGCAVAGANEPAARRFRGIMDPAPGDTPLIGTPDSLHWRDALVINAFNGHLLDFDDMLPSFSGHPSAVVVPALLTVGEQTGAGVDKLLTALVVGTEVGDWVASHVLPGHYDAGWHATGTLGTFAAAAAVCHLRGLSHDEWISALDAAATQAAGLKAMFGTLAKPMHAGNASQAGVVAASLSTITSSSGRALNGETGFISNYRGAGTVPPARREGFAIEGMLYKTYASCFMTQAAVDAGAQAATLPGLDRALITLSVSPKLADVCAIEDPRTSNDAKFSLHATFALSALGFDLSTEEAFHPDNLQDPAYQDLRERITLRFDPELAGQEPRIGVHIRRARGESWDTTVDRGQPATDLAAREKQLVQKFTRLVEPHLGATRTRLASDLILHSSRTTIPELTAATTQPLIPETTI</sequence>
<dbReference type="EMBL" id="CP046453">
    <property type="protein sequence ID" value="QGU04147.1"/>
    <property type="molecule type" value="Genomic_DNA"/>
</dbReference>
<dbReference type="Gene3D" id="1.10.4100.10">
    <property type="entry name" value="2-methylcitrate dehydratase PrpD"/>
    <property type="match status" value="1"/>
</dbReference>
<proteinExistence type="inferred from homology"/>
<dbReference type="Pfam" id="PF19305">
    <property type="entry name" value="MmgE_PrpD_C"/>
    <property type="match status" value="1"/>
</dbReference>
<reference evidence="4 5" key="1">
    <citation type="journal article" date="2021" name="Int. J. Syst. Evol. Microbiol.">
        <title>Classification of three corynebacterial strains isolated from a small paddock in North Rhine-Westphalia: proposal of &lt;i&gt;Corynebacterium kalinowskii&lt;/i&gt; sp. nov., &lt;i&gt;Corynebacterium comes&lt;/i&gt; sp. nov. and &lt;i&gt;Corynebacterium occultum&lt;/i&gt; sp. nov.</title>
        <authorList>
            <person name="Schaffert L."/>
            <person name="Ruwe M."/>
            <person name="Milse J."/>
            <person name="Hanuschka K."/>
            <person name="Ortseifen V."/>
            <person name="Droste J."/>
            <person name="Brandt D."/>
            <person name="Schl L."/>
            <person name="Kutter Y."/>
            <person name="Vinke S."/>
            <person name="Vieh P."/>
            <person name="Jacob L."/>
            <person name="L N.C."/>
            <person name="Schulte-Berndt E."/>
            <person name="Hain C."/>
            <person name="Linder M."/>
            <person name="Schmidt P."/>
            <person name="Wollenschl L."/>
            <person name="Luttermann T."/>
            <person name="Thieme E."/>
            <person name="Hassa J."/>
            <person name="Haak M."/>
            <person name="Wittchen M."/>
            <person name="Mentz A."/>
            <person name="Persicke M."/>
            <person name="Busche T."/>
            <person name="R C."/>
        </authorList>
    </citation>
    <scope>NUCLEOTIDE SEQUENCE [LARGE SCALE GENOMIC DNA]</scope>
    <source>
        <strain evidence="4 5">2019</strain>
    </source>
</reference>